<sequence length="213" mass="22933">MFDLHTLLAFIGASLLLLVIPGPAVLYIIAKSAEQGRKAGMASVAGIETGTLVHVCASAIGISALLLASATAFAVLKYAGAFYLIWMGLKKVCTRQPVPLAAQERKQPSLRAIFWQGAIVNILNPKTALFFFAFLPQFVNPARGAVTLQLAVLGVIFVMLATITDSVFALAAGSLSDWLRRQPRYLVIQHYISGGIYIFLGLLTMLVQPSQKK</sequence>
<keyword evidence="4 6" id="KW-1133">Transmembrane helix</keyword>
<evidence type="ECO:0000256" key="4">
    <source>
        <dbReference type="ARBA" id="ARBA00022989"/>
    </source>
</evidence>
<reference evidence="7 8" key="1">
    <citation type="journal article" date="2013" name="Stand. Genomic Sci.">
        <title>Genomic Encyclopedia of Type Strains, Phase I: The one thousand microbial genomes (KMG-I) project.</title>
        <authorList>
            <person name="Kyrpides N.C."/>
            <person name="Woyke T."/>
            <person name="Eisen J.A."/>
            <person name="Garrity G."/>
            <person name="Lilburn T.G."/>
            <person name="Beck B.J."/>
            <person name="Whitman W.B."/>
            <person name="Hugenholtz P."/>
            <person name="Klenk H.P."/>
        </authorList>
    </citation>
    <scope>NUCLEOTIDE SEQUENCE [LARGE SCALE GENOMIC DNA]</scope>
    <source>
        <strain evidence="7 8">DSM 13484</strain>
    </source>
</reference>
<evidence type="ECO:0000256" key="2">
    <source>
        <dbReference type="ARBA" id="ARBA00022475"/>
    </source>
</evidence>
<feature type="transmembrane region" description="Helical" evidence="6">
    <location>
        <begin position="147"/>
        <end position="173"/>
    </location>
</feature>
<proteinExistence type="predicted"/>
<dbReference type="GO" id="GO:0005886">
    <property type="term" value="C:plasma membrane"/>
    <property type="evidence" value="ECO:0007669"/>
    <property type="project" value="UniProtKB-SubCell"/>
</dbReference>
<dbReference type="OrthoDB" id="9784202at2"/>
<protein>
    <submittedName>
        <fullName evidence="7">Threonine/homoserine/homoserine lactone efflux protein</fullName>
    </submittedName>
</protein>
<dbReference type="InterPro" id="IPR001123">
    <property type="entry name" value="LeuE-type"/>
</dbReference>
<dbReference type="Proteomes" id="UP000316778">
    <property type="component" value="Unassembled WGS sequence"/>
</dbReference>
<evidence type="ECO:0000313" key="8">
    <source>
        <dbReference type="Proteomes" id="UP000316778"/>
    </source>
</evidence>
<comment type="caution">
    <text evidence="7">The sequence shown here is derived from an EMBL/GenBank/DDBJ whole genome shotgun (WGS) entry which is preliminary data.</text>
</comment>
<feature type="transmembrane region" description="Helical" evidence="6">
    <location>
        <begin position="6"/>
        <end position="29"/>
    </location>
</feature>
<evidence type="ECO:0000313" key="7">
    <source>
        <dbReference type="EMBL" id="TWI83966.1"/>
    </source>
</evidence>
<evidence type="ECO:0000256" key="3">
    <source>
        <dbReference type="ARBA" id="ARBA00022692"/>
    </source>
</evidence>
<dbReference type="RefSeq" id="WP_145717423.1">
    <property type="nucleotide sequence ID" value="NZ_BAAAFY010000002.1"/>
</dbReference>
<dbReference type="PIRSF" id="PIRSF006324">
    <property type="entry name" value="LeuE"/>
    <property type="match status" value="1"/>
</dbReference>
<keyword evidence="8" id="KW-1185">Reference proteome</keyword>
<evidence type="ECO:0000256" key="6">
    <source>
        <dbReference type="SAM" id="Phobius"/>
    </source>
</evidence>
<feature type="transmembrane region" description="Helical" evidence="6">
    <location>
        <begin position="66"/>
        <end position="86"/>
    </location>
</feature>
<evidence type="ECO:0000256" key="5">
    <source>
        <dbReference type="ARBA" id="ARBA00023136"/>
    </source>
</evidence>
<dbReference type="EMBL" id="VLLG01000005">
    <property type="protein sequence ID" value="TWI83966.1"/>
    <property type="molecule type" value="Genomic_DNA"/>
</dbReference>
<name>A0A562ST43_CHIJA</name>
<gene>
    <name evidence="7" type="ORF">LX66_4326</name>
</gene>
<comment type="subcellular location">
    <subcellularLocation>
        <location evidence="1">Cell membrane</location>
        <topology evidence="1">Multi-pass membrane protein</topology>
    </subcellularLocation>
</comment>
<feature type="transmembrane region" description="Helical" evidence="6">
    <location>
        <begin position="185"/>
        <end position="207"/>
    </location>
</feature>
<evidence type="ECO:0000256" key="1">
    <source>
        <dbReference type="ARBA" id="ARBA00004651"/>
    </source>
</evidence>
<accession>A0A562ST43</accession>
<dbReference type="AlphaFoldDB" id="A0A562ST43"/>
<dbReference type="PANTHER" id="PTHR30086">
    <property type="entry name" value="ARGININE EXPORTER PROTEIN ARGO"/>
    <property type="match status" value="1"/>
</dbReference>
<keyword evidence="2" id="KW-1003">Cell membrane</keyword>
<feature type="transmembrane region" description="Helical" evidence="6">
    <location>
        <begin position="113"/>
        <end position="135"/>
    </location>
</feature>
<keyword evidence="5 6" id="KW-0472">Membrane</keyword>
<dbReference type="GO" id="GO:0015171">
    <property type="term" value="F:amino acid transmembrane transporter activity"/>
    <property type="evidence" value="ECO:0007669"/>
    <property type="project" value="TreeGrafter"/>
</dbReference>
<dbReference type="PANTHER" id="PTHR30086:SF20">
    <property type="entry name" value="ARGININE EXPORTER PROTEIN ARGO-RELATED"/>
    <property type="match status" value="1"/>
</dbReference>
<dbReference type="Pfam" id="PF01810">
    <property type="entry name" value="LysE"/>
    <property type="match status" value="1"/>
</dbReference>
<organism evidence="7 8">
    <name type="scientific">Chitinophaga japonensis</name>
    <name type="common">Flexibacter japonensis</name>
    <dbReference type="NCBI Taxonomy" id="104662"/>
    <lineage>
        <taxon>Bacteria</taxon>
        <taxon>Pseudomonadati</taxon>
        <taxon>Bacteroidota</taxon>
        <taxon>Chitinophagia</taxon>
        <taxon>Chitinophagales</taxon>
        <taxon>Chitinophagaceae</taxon>
        <taxon>Chitinophaga</taxon>
    </lineage>
</organism>
<keyword evidence="3 6" id="KW-0812">Transmembrane</keyword>